<proteinExistence type="predicted"/>
<comment type="caution">
    <text evidence="1">The sequence shown here is derived from an EMBL/GenBank/DDBJ whole genome shotgun (WGS) entry which is preliminary data.</text>
</comment>
<sequence>HTTNRPMPAPPAATIVKRSTALATLPAPSEVTFPGLFGWSPVPTHALTKALDLDRGLWGTWRCRGIGPAELPASWFRPAPGRPCCYRASDVLAWIAARRGERFDTLTSWRHSLRTGFETDVSDPAEVRQLAVLYARAAGPVIGDVRFTSSGFQAYLVSLLSSE</sequence>
<dbReference type="RefSeq" id="WP_346013900.1">
    <property type="nucleotide sequence ID" value="NZ_JAQYXP010000010.1"/>
</dbReference>
<name>A0ABV0A5B4_9HYPH</name>
<accession>A0ABV0A5B4</accession>
<reference evidence="1 2" key="1">
    <citation type="journal article" date="2023" name="PLoS ONE">
        <title>Complete genome assembly of Hawai'i environmental nontuberculous mycobacteria reveals unexpected co-isolation with methylobacteria.</title>
        <authorList>
            <person name="Hendrix J."/>
            <person name="Epperson L.E."/>
            <person name="Tong E.I."/>
            <person name="Chan Y.L."/>
            <person name="Hasan N.A."/>
            <person name="Dawrs S.N."/>
            <person name="Norton G.J."/>
            <person name="Virdi R."/>
            <person name="Crooks J.L."/>
            <person name="Chan E.D."/>
            <person name="Honda J.R."/>
            <person name="Strong M."/>
        </authorList>
    </citation>
    <scope>NUCLEOTIDE SEQUENCE [LARGE SCALE GENOMIC DNA]</scope>
    <source>
        <strain evidence="1 2">NJH_HI04-1</strain>
    </source>
</reference>
<protein>
    <submittedName>
        <fullName evidence="1">Uncharacterized protein</fullName>
    </submittedName>
</protein>
<evidence type="ECO:0000313" key="2">
    <source>
        <dbReference type="Proteomes" id="UP001407347"/>
    </source>
</evidence>
<dbReference type="Proteomes" id="UP001407347">
    <property type="component" value="Unassembled WGS sequence"/>
</dbReference>
<evidence type="ECO:0000313" key="1">
    <source>
        <dbReference type="EMBL" id="MEN3238951.1"/>
    </source>
</evidence>
<dbReference type="EMBL" id="JAQYXP010000010">
    <property type="protein sequence ID" value="MEN3238951.1"/>
    <property type="molecule type" value="Genomic_DNA"/>
</dbReference>
<organism evidence="1 2">
    <name type="scientific">Methylobacterium ajmalii</name>
    <dbReference type="NCBI Taxonomy" id="2738439"/>
    <lineage>
        <taxon>Bacteria</taxon>
        <taxon>Pseudomonadati</taxon>
        <taxon>Pseudomonadota</taxon>
        <taxon>Alphaproteobacteria</taxon>
        <taxon>Hyphomicrobiales</taxon>
        <taxon>Methylobacteriaceae</taxon>
        <taxon>Methylobacterium</taxon>
    </lineage>
</organism>
<keyword evidence="2" id="KW-1185">Reference proteome</keyword>
<feature type="non-terminal residue" evidence="1">
    <location>
        <position position="1"/>
    </location>
</feature>
<gene>
    <name evidence="1" type="ORF">PUR29_36560</name>
</gene>